<evidence type="ECO:0000313" key="2">
    <source>
        <dbReference type="EMBL" id="NIA71078.1"/>
    </source>
</evidence>
<comment type="caution">
    <text evidence="2">The sequence shown here is derived from an EMBL/GenBank/DDBJ whole genome shotgun (WGS) entry which is preliminary data.</text>
</comment>
<evidence type="ECO:0000259" key="1">
    <source>
        <dbReference type="PROSITE" id="PS51819"/>
    </source>
</evidence>
<dbReference type="Gene3D" id="3.10.180.10">
    <property type="entry name" value="2,3-Dihydroxybiphenyl 1,2-Dioxygenase, domain 1"/>
    <property type="match status" value="1"/>
</dbReference>
<gene>
    <name evidence="2" type="ORF">HBA54_20980</name>
</gene>
<reference evidence="2" key="1">
    <citation type="submission" date="2020-03" db="EMBL/GenBank/DDBJ databases">
        <title>Genome of Pelagibius litoralis DSM 21314T.</title>
        <authorList>
            <person name="Wang G."/>
        </authorList>
    </citation>
    <scope>NUCLEOTIDE SEQUENCE</scope>
    <source>
        <strain evidence="2">DSM 21314</strain>
    </source>
</reference>
<sequence>MQLALRRVTIFTGNMTDLARFYGEVLGLPVLNDGPRWKMFDAGAVQIALHNGSAMLGRRPPKLVFHTDDVAAARETLNRRGARFGPVKQAEDFAICDAKDPDGNPIQISSRP</sequence>
<dbReference type="SUPFAM" id="SSF54593">
    <property type="entry name" value="Glyoxalase/Bleomycin resistance protein/Dihydroxybiphenyl dioxygenase"/>
    <property type="match status" value="1"/>
</dbReference>
<dbReference type="AlphaFoldDB" id="A0A967F129"/>
<dbReference type="Pfam" id="PF00903">
    <property type="entry name" value="Glyoxalase"/>
    <property type="match status" value="1"/>
</dbReference>
<feature type="domain" description="VOC" evidence="1">
    <location>
        <begin position="4"/>
        <end position="111"/>
    </location>
</feature>
<dbReference type="CDD" id="cd06587">
    <property type="entry name" value="VOC"/>
    <property type="match status" value="1"/>
</dbReference>
<name>A0A967F129_9PROT</name>
<dbReference type="EMBL" id="JAAQPH010000018">
    <property type="protein sequence ID" value="NIA71078.1"/>
    <property type="molecule type" value="Genomic_DNA"/>
</dbReference>
<keyword evidence="3" id="KW-1185">Reference proteome</keyword>
<dbReference type="InterPro" id="IPR029068">
    <property type="entry name" value="Glyas_Bleomycin-R_OHBP_Dase"/>
</dbReference>
<dbReference type="RefSeq" id="WP_167228326.1">
    <property type="nucleotide sequence ID" value="NZ_JAAQPH010000018.1"/>
</dbReference>
<proteinExistence type="predicted"/>
<dbReference type="PROSITE" id="PS51819">
    <property type="entry name" value="VOC"/>
    <property type="match status" value="1"/>
</dbReference>
<evidence type="ECO:0000313" key="3">
    <source>
        <dbReference type="Proteomes" id="UP000761264"/>
    </source>
</evidence>
<accession>A0A967F129</accession>
<protein>
    <submittedName>
        <fullName evidence="2">VOC family protein</fullName>
    </submittedName>
</protein>
<organism evidence="2 3">
    <name type="scientific">Pelagibius litoralis</name>
    <dbReference type="NCBI Taxonomy" id="374515"/>
    <lineage>
        <taxon>Bacteria</taxon>
        <taxon>Pseudomonadati</taxon>
        <taxon>Pseudomonadota</taxon>
        <taxon>Alphaproteobacteria</taxon>
        <taxon>Rhodospirillales</taxon>
        <taxon>Rhodovibrionaceae</taxon>
        <taxon>Pelagibius</taxon>
    </lineage>
</organism>
<dbReference type="InterPro" id="IPR004360">
    <property type="entry name" value="Glyas_Fos-R_dOase_dom"/>
</dbReference>
<dbReference type="InterPro" id="IPR037523">
    <property type="entry name" value="VOC_core"/>
</dbReference>
<dbReference type="Proteomes" id="UP000761264">
    <property type="component" value="Unassembled WGS sequence"/>
</dbReference>